<reference evidence="9" key="1">
    <citation type="journal article" date="2020" name="mSystems">
        <title>Genome- and Community-Level Interaction Insights into Carbon Utilization and Element Cycling Functions of Hydrothermarchaeota in Hydrothermal Sediment.</title>
        <authorList>
            <person name="Zhou Z."/>
            <person name="Liu Y."/>
            <person name="Xu W."/>
            <person name="Pan J."/>
            <person name="Luo Z.H."/>
            <person name="Li M."/>
        </authorList>
    </citation>
    <scope>NUCLEOTIDE SEQUENCE [LARGE SCALE GENOMIC DNA]</scope>
    <source>
        <strain evidence="9">SpSt-477</strain>
    </source>
</reference>
<feature type="transmembrane region" description="Helical" evidence="7">
    <location>
        <begin position="134"/>
        <end position="162"/>
    </location>
</feature>
<dbReference type="Pfam" id="PF00528">
    <property type="entry name" value="BPD_transp_1"/>
    <property type="match status" value="1"/>
</dbReference>
<feature type="transmembrane region" description="Helical" evidence="7">
    <location>
        <begin position="101"/>
        <end position="122"/>
    </location>
</feature>
<comment type="similarity">
    <text evidence="7">Belongs to the binding-protein-dependent transport system permease family.</text>
</comment>
<dbReference type="AlphaFoldDB" id="A0A7C4MKX3"/>
<comment type="caution">
    <text evidence="9">The sequence shown here is derived from an EMBL/GenBank/DDBJ whole genome shotgun (WGS) entry which is preliminary data.</text>
</comment>
<feature type="domain" description="ABC transmembrane type-1" evidence="8">
    <location>
        <begin position="95"/>
        <end position="324"/>
    </location>
</feature>
<organism evidence="9">
    <name type="scientific">Desulfatirhabdium butyrativorans</name>
    <dbReference type="NCBI Taxonomy" id="340467"/>
    <lineage>
        <taxon>Bacteria</taxon>
        <taxon>Pseudomonadati</taxon>
        <taxon>Thermodesulfobacteriota</taxon>
        <taxon>Desulfobacteria</taxon>
        <taxon>Desulfobacterales</taxon>
        <taxon>Desulfatirhabdiaceae</taxon>
        <taxon>Desulfatirhabdium</taxon>
    </lineage>
</organism>
<feature type="transmembrane region" description="Helical" evidence="7">
    <location>
        <begin position="301"/>
        <end position="327"/>
    </location>
</feature>
<dbReference type="EMBL" id="DSUH01000069">
    <property type="protein sequence ID" value="HGU31850.1"/>
    <property type="molecule type" value="Genomic_DNA"/>
</dbReference>
<evidence type="ECO:0000256" key="7">
    <source>
        <dbReference type="RuleBase" id="RU363032"/>
    </source>
</evidence>
<dbReference type="GO" id="GO:0055085">
    <property type="term" value="P:transmembrane transport"/>
    <property type="evidence" value="ECO:0007669"/>
    <property type="project" value="InterPro"/>
</dbReference>
<dbReference type="Gene3D" id="1.10.3720.10">
    <property type="entry name" value="MetI-like"/>
    <property type="match status" value="1"/>
</dbReference>
<evidence type="ECO:0000256" key="1">
    <source>
        <dbReference type="ARBA" id="ARBA00004651"/>
    </source>
</evidence>
<keyword evidence="6 7" id="KW-0472">Membrane</keyword>
<name>A0A7C4MKX3_9BACT</name>
<dbReference type="InterPro" id="IPR035906">
    <property type="entry name" value="MetI-like_sf"/>
</dbReference>
<dbReference type="PANTHER" id="PTHR43163">
    <property type="entry name" value="DIPEPTIDE TRANSPORT SYSTEM PERMEASE PROTEIN DPPB-RELATED"/>
    <property type="match status" value="1"/>
</dbReference>
<dbReference type="PANTHER" id="PTHR43163:SF6">
    <property type="entry name" value="DIPEPTIDE TRANSPORT SYSTEM PERMEASE PROTEIN DPPB-RELATED"/>
    <property type="match status" value="1"/>
</dbReference>
<evidence type="ECO:0000256" key="5">
    <source>
        <dbReference type="ARBA" id="ARBA00022989"/>
    </source>
</evidence>
<dbReference type="InterPro" id="IPR045621">
    <property type="entry name" value="BPD_transp_1_N"/>
</dbReference>
<proteinExistence type="inferred from homology"/>
<keyword evidence="2 7" id="KW-0813">Transport</keyword>
<keyword evidence="3" id="KW-1003">Cell membrane</keyword>
<keyword evidence="4 7" id="KW-0812">Transmembrane</keyword>
<evidence type="ECO:0000259" key="8">
    <source>
        <dbReference type="PROSITE" id="PS50928"/>
    </source>
</evidence>
<protein>
    <submittedName>
        <fullName evidence="9">ABC transporter permease</fullName>
    </submittedName>
</protein>
<evidence type="ECO:0000256" key="6">
    <source>
        <dbReference type="ARBA" id="ARBA00023136"/>
    </source>
</evidence>
<feature type="transmembrane region" description="Helical" evidence="7">
    <location>
        <begin position="255"/>
        <end position="281"/>
    </location>
</feature>
<dbReference type="Pfam" id="PF19300">
    <property type="entry name" value="BPD_transp_1_N"/>
    <property type="match status" value="1"/>
</dbReference>
<gene>
    <name evidence="9" type="ORF">ENS29_03220</name>
</gene>
<dbReference type="InterPro" id="IPR000515">
    <property type="entry name" value="MetI-like"/>
</dbReference>
<comment type="subcellular location">
    <subcellularLocation>
        <location evidence="1 7">Cell membrane</location>
        <topology evidence="1 7">Multi-pass membrane protein</topology>
    </subcellularLocation>
</comment>
<evidence type="ECO:0000256" key="4">
    <source>
        <dbReference type="ARBA" id="ARBA00022692"/>
    </source>
</evidence>
<feature type="transmembrane region" description="Helical" evidence="7">
    <location>
        <begin position="197"/>
        <end position="217"/>
    </location>
</feature>
<dbReference type="GO" id="GO:0005886">
    <property type="term" value="C:plasma membrane"/>
    <property type="evidence" value="ECO:0007669"/>
    <property type="project" value="UniProtKB-SubCell"/>
</dbReference>
<feature type="transmembrane region" description="Helical" evidence="7">
    <location>
        <begin position="9"/>
        <end position="29"/>
    </location>
</feature>
<dbReference type="CDD" id="cd06261">
    <property type="entry name" value="TM_PBP2"/>
    <property type="match status" value="1"/>
</dbReference>
<sequence length="334" mass="37389">MLPFILRRLMMLVPTLLGVSIIVFLMLHITPGDPAELLLGERATEQALHEIREHLGLNKPLYVQYGLFLKRLATLDLGETIWTREKVWTEISQRFPATIELSVAAMLISCFFGILFGIVSATKQYSIFDYLSMIGALVGVSMPIFWLGLVLMLIFSLVLGWFPMSGRLTIGVDLDPITHFYVLDSILTGNWKALKDVLWHLFLPAVTLSTIPMAIVARMTRSSMLEVLRQDYIKTARAKGLPQSTVIFKHAFRNALIPVVTTIGLQFGILMGGAILTETIFAWPGVGKWMFDAVMKRDYMVIQGGTLFIAGLFVLINLAVDVLYAVINPRISVR</sequence>
<keyword evidence="5 7" id="KW-1133">Transmembrane helix</keyword>
<dbReference type="PROSITE" id="PS50928">
    <property type="entry name" value="ABC_TM1"/>
    <property type="match status" value="1"/>
</dbReference>
<evidence type="ECO:0000313" key="9">
    <source>
        <dbReference type="EMBL" id="HGU31850.1"/>
    </source>
</evidence>
<evidence type="ECO:0000256" key="2">
    <source>
        <dbReference type="ARBA" id="ARBA00022448"/>
    </source>
</evidence>
<accession>A0A7C4MKX3</accession>
<evidence type="ECO:0000256" key="3">
    <source>
        <dbReference type="ARBA" id="ARBA00022475"/>
    </source>
</evidence>
<dbReference type="SUPFAM" id="SSF161098">
    <property type="entry name" value="MetI-like"/>
    <property type="match status" value="1"/>
</dbReference>